<proteinExistence type="predicted"/>
<organism evidence="1">
    <name type="scientific">Rhizophora mucronata</name>
    <name type="common">Asiatic mangrove</name>
    <dbReference type="NCBI Taxonomy" id="61149"/>
    <lineage>
        <taxon>Eukaryota</taxon>
        <taxon>Viridiplantae</taxon>
        <taxon>Streptophyta</taxon>
        <taxon>Embryophyta</taxon>
        <taxon>Tracheophyta</taxon>
        <taxon>Spermatophyta</taxon>
        <taxon>Magnoliopsida</taxon>
        <taxon>eudicotyledons</taxon>
        <taxon>Gunneridae</taxon>
        <taxon>Pentapetalae</taxon>
        <taxon>rosids</taxon>
        <taxon>fabids</taxon>
        <taxon>Malpighiales</taxon>
        <taxon>Rhizophoraceae</taxon>
        <taxon>Rhizophora</taxon>
    </lineage>
</organism>
<name>A0A2P2P5G9_RHIMU</name>
<sequence>MAWRILAILRSKRPRHNSNIRQHSIPSRSPRPWIWSSLEQGFEDRIDRLCLGSQLEVELHMHLVQLMVGVEDMQL</sequence>
<protein>
    <submittedName>
        <fullName evidence="1">Uncharacterized protein</fullName>
    </submittedName>
</protein>
<evidence type="ECO:0000313" key="1">
    <source>
        <dbReference type="EMBL" id="MBX49988.1"/>
    </source>
</evidence>
<dbReference type="AlphaFoldDB" id="A0A2P2P5G9"/>
<reference evidence="1" key="1">
    <citation type="submission" date="2018-02" db="EMBL/GenBank/DDBJ databases">
        <title>Rhizophora mucronata_Transcriptome.</title>
        <authorList>
            <person name="Meera S.P."/>
            <person name="Sreeshan A."/>
            <person name="Augustine A."/>
        </authorList>
    </citation>
    <scope>NUCLEOTIDE SEQUENCE</scope>
    <source>
        <tissue evidence="1">Leaf</tissue>
    </source>
</reference>
<accession>A0A2P2P5G9</accession>
<dbReference type="EMBL" id="GGEC01069504">
    <property type="protein sequence ID" value="MBX49988.1"/>
    <property type="molecule type" value="Transcribed_RNA"/>
</dbReference>